<evidence type="ECO:0000313" key="2">
    <source>
        <dbReference type="Proteomes" id="UP001148299"/>
    </source>
</evidence>
<reference evidence="1" key="1">
    <citation type="submission" date="2022-12" db="EMBL/GenBank/DDBJ databases">
        <authorList>
            <person name="Petersen C."/>
        </authorList>
    </citation>
    <scope>NUCLEOTIDE SEQUENCE</scope>
    <source>
        <strain evidence="1">IBT 35675</strain>
    </source>
</reference>
<name>A0A9W9V286_PENBR</name>
<protein>
    <submittedName>
        <fullName evidence="1">Uncharacterized protein</fullName>
    </submittedName>
</protein>
<organism evidence="1 2">
    <name type="scientific">Penicillium brevicompactum</name>
    <dbReference type="NCBI Taxonomy" id="5074"/>
    <lineage>
        <taxon>Eukaryota</taxon>
        <taxon>Fungi</taxon>
        <taxon>Dikarya</taxon>
        <taxon>Ascomycota</taxon>
        <taxon>Pezizomycotina</taxon>
        <taxon>Eurotiomycetes</taxon>
        <taxon>Eurotiomycetidae</taxon>
        <taxon>Eurotiales</taxon>
        <taxon>Aspergillaceae</taxon>
        <taxon>Penicillium</taxon>
    </lineage>
</organism>
<comment type="caution">
    <text evidence="1">The sequence shown here is derived from an EMBL/GenBank/DDBJ whole genome shotgun (WGS) entry which is preliminary data.</text>
</comment>
<gene>
    <name evidence="1" type="ORF">N7541_000088</name>
</gene>
<reference evidence="1" key="2">
    <citation type="journal article" date="2023" name="IMA Fungus">
        <title>Comparative genomic study of the Penicillium genus elucidates a diverse pangenome and 15 lateral gene transfer events.</title>
        <authorList>
            <person name="Petersen C."/>
            <person name="Sorensen T."/>
            <person name="Nielsen M.R."/>
            <person name="Sondergaard T.E."/>
            <person name="Sorensen J.L."/>
            <person name="Fitzpatrick D.A."/>
            <person name="Frisvad J.C."/>
            <person name="Nielsen K.L."/>
        </authorList>
    </citation>
    <scope>NUCLEOTIDE SEQUENCE</scope>
    <source>
        <strain evidence="1">IBT 35675</strain>
    </source>
</reference>
<keyword evidence="2" id="KW-1185">Reference proteome</keyword>
<accession>A0A9W9V286</accession>
<sequence>MAKRCSVCDQWIKTGGGAHTCPGAPPKPPPNAPKTKMDDELLAVSNGLGFKDALLDCAALV</sequence>
<dbReference type="Proteomes" id="UP001148299">
    <property type="component" value="Unassembled WGS sequence"/>
</dbReference>
<dbReference type="AlphaFoldDB" id="A0A9W9V286"/>
<dbReference type="EMBL" id="JAPZBR010000001">
    <property type="protein sequence ID" value="KAJ5366147.1"/>
    <property type="molecule type" value="Genomic_DNA"/>
</dbReference>
<evidence type="ECO:0000313" key="1">
    <source>
        <dbReference type="EMBL" id="KAJ5366147.1"/>
    </source>
</evidence>
<proteinExistence type="predicted"/>